<dbReference type="GO" id="GO:0030313">
    <property type="term" value="C:cell envelope"/>
    <property type="evidence" value="ECO:0007669"/>
    <property type="project" value="UniProtKB-SubCell"/>
</dbReference>
<dbReference type="SUPFAM" id="SSF111369">
    <property type="entry name" value="HlyD-like secretion proteins"/>
    <property type="match status" value="1"/>
</dbReference>
<evidence type="ECO:0000313" key="4">
    <source>
        <dbReference type="EMBL" id="OWP64605.1"/>
    </source>
</evidence>
<dbReference type="Proteomes" id="UP000197277">
    <property type="component" value="Unassembled WGS sequence"/>
</dbReference>
<organism evidence="4 5">
    <name type="scientific">Hymenobacter amundsenii</name>
    <dbReference type="NCBI Taxonomy" id="2006685"/>
    <lineage>
        <taxon>Bacteria</taxon>
        <taxon>Pseudomonadati</taxon>
        <taxon>Bacteroidota</taxon>
        <taxon>Cytophagia</taxon>
        <taxon>Cytophagales</taxon>
        <taxon>Hymenobacteraceae</taxon>
        <taxon>Hymenobacter</taxon>
    </lineage>
</organism>
<keyword evidence="5" id="KW-1185">Reference proteome</keyword>
<gene>
    <name evidence="4" type="ORF">CDA63_02275</name>
</gene>
<evidence type="ECO:0000259" key="3">
    <source>
        <dbReference type="Pfam" id="PF25917"/>
    </source>
</evidence>
<dbReference type="Pfam" id="PF25917">
    <property type="entry name" value="BSH_RND"/>
    <property type="match status" value="1"/>
</dbReference>
<sequence length="176" mass="18858">MAAFGSLLTLRPTPPVTPAEAQLAVPAATAPAPVVAGQSVTARQTGRLHELYAHEGQHVRQGQLLAKILIKTASVPQQQLTSRLNQQQLAYAALLAQRPASAPATLAEARQQLDATRQQLARLVPMFSFGYVVAPTDGLITRTLVRLGDRLTPTSAVVRLADFPQPDTTQLLTRVD</sequence>
<dbReference type="InterPro" id="IPR050465">
    <property type="entry name" value="UPF0194_transport"/>
</dbReference>
<evidence type="ECO:0000256" key="2">
    <source>
        <dbReference type="ARBA" id="ARBA00023054"/>
    </source>
</evidence>
<keyword evidence="2" id="KW-0175">Coiled coil</keyword>
<comment type="caution">
    <text evidence="4">The sequence shown here is derived from an EMBL/GenBank/DDBJ whole genome shotgun (WGS) entry which is preliminary data.</text>
</comment>
<dbReference type="EMBL" id="NIRR01000002">
    <property type="protein sequence ID" value="OWP64605.1"/>
    <property type="molecule type" value="Genomic_DNA"/>
</dbReference>
<dbReference type="OrthoDB" id="885472at2"/>
<dbReference type="PANTHER" id="PTHR32347">
    <property type="entry name" value="EFFLUX SYSTEM COMPONENT YKNX-RELATED"/>
    <property type="match status" value="1"/>
</dbReference>
<feature type="domain" description="Multidrug resistance protein MdtA-like barrel-sandwich hybrid" evidence="3">
    <location>
        <begin position="39"/>
        <end position="152"/>
    </location>
</feature>
<dbReference type="AlphaFoldDB" id="A0A246FPC1"/>
<evidence type="ECO:0000256" key="1">
    <source>
        <dbReference type="ARBA" id="ARBA00004196"/>
    </source>
</evidence>
<reference evidence="4 5" key="1">
    <citation type="submission" date="2017-06" db="EMBL/GenBank/DDBJ databases">
        <title>Hymenobacter amundsenii sp. nov. isolated from regoliths in Antarctica.</title>
        <authorList>
            <person name="Sedlacek I."/>
            <person name="Kralova S."/>
            <person name="Pantucek R."/>
            <person name="Svec P."/>
            <person name="Holochova P."/>
            <person name="Stankova E."/>
            <person name="Vrbovska V."/>
            <person name="Busse H.-J."/>
        </authorList>
    </citation>
    <scope>NUCLEOTIDE SEQUENCE [LARGE SCALE GENOMIC DNA]</scope>
    <source>
        <strain evidence="4 5">CCM 8682</strain>
    </source>
</reference>
<comment type="subcellular location">
    <subcellularLocation>
        <location evidence="1">Cell envelope</location>
    </subcellularLocation>
</comment>
<proteinExistence type="predicted"/>
<dbReference type="Gene3D" id="2.40.50.100">
    <property type="match status" value="1"/>
</dbReference>
<accession>A0A246FPC1</accession>
<name>A0A246FPC1_9BACT</name>
<protein>
    <recommendedName>
        <fullName evidence="3">Multidrug resistance protein MdtA-like barrel-sandwich hybrid domain-containing protein</fullName>
    </recommendedName>
</protein>
<dbReference type="InterPro" id="IPR058625">
    <property type="entry name" value="MdtA-like_BSH"/>
</dbReference>
<dbReference type="RefSeq" id="WP_088462827.1">
    <property type="nucleotide sequence ID" value="NZ_NIRR01000002.1"/>
</dbReference>
<evidence type="ECO:0000313" key="5">
    <source>
        <dbReference type="Proteomes" id="UP000197277"/>
    </source>
</evidence>